<keyword evidence="2" id="KW-0238">DNA-binding</keyword>
<dbReference type="Gene3D" id="1.10.443.10">
    <property type="entry name" value="Intergrase catalytic core"/>
    <property type="match status" value="1"/>
</dbReference>
<gene>
    <name evidence="5" type="ORF">FHR24_000879</name>
</gene>
<dbReference type="InterPro" id="IPR010998">
    <property type="entry name" value="Integrase_recombinase_N"/>
</dbReference>
<sequence length="408" mass="47841">MKASIKIILKKTKLSNGTYPINLRITINRKSKFYKTPYNTLPKFWNEKTSEFNSKYENHLQSNRVLTSIRQKASKIVDIMLEDESEFTLDIFDSLFRPKEIEKLNFIPYFKKRKDQFLEAGKISSRDSYNDTISALLRFNPKVMDYPFTNINYSFLIDFEGYLRANDCHDGGIGVYMRNIRAVYNDGIKSQAVSSEAYPFKDYRISKLKSSKIKRALSKHDLQLLLDYEFSTKKEGTKALYAYLLSFYCRGMNFTDLAELKWDDIEFSNFSYTRNKTKVNLNVKIPNNDHTKKIINYFKAYRPYNTDYILPILKKDINLYTEEELKMRKKSVLNHYGKLLKTISLDCGIKTKVNFYTARHTFATLSLKKGLSTVMIKQALGHQSIKTTETYLEDFCTEELDTAFENII</sequence>
<dbReference type="Gene3D" id="1.10.150.130">
    <property type="match status" value="1"/>
</dbReference>
<evidence type="ECO:0000256" key="2">
    <source>
        <dbReference type="ARBA" id="ARBA00023125"/>
    </source>
</evidence>
<comment type="caution">
    <text evidence="5">The sequence shown here is derived from an EMBL/GenBank/DDBJ whole genome shotgun (WGS) entry which is preliminary data.</text>
</comment>
<evidence type="ECO:0000259" key="4">
    <source>
        <dbReference type="PROSITE" id="PS51898"/>
    </source>
</evidence>
<dbReference type="PANTHER" id="PTHR30349:SF64">
    <property type="entry name" value="PROPHAGE INTEGRASE INTD-RELATED"/>
    <property type="match status" value="1"/>
</dbReference>
<dbReference type="InterPro" id="IPR025269">
    <property type="entry name" value="SAM-like_dom"/>
</dbReference>
<organism evidence="5 6">
    <name type="scientific">Wenyingzhuangia heitensis</name>
    <dbReference type="NCBI Taxonomy" id="1487859"/>
    <lineage>
        <taxon>Bacteria</taxon>
        <taxon>Pseudomonadati</taxon>
        <taxon>Bacteroidota</taxon>
        <taxon>Flavobacteriia</taxon>
        <taxon>Flavobacteriales</taxon>
        <taxon>Flavobacteriaceae</taxon>
        <taxon>Wenyingzhuangia</taxon>
    </lineage>
</organism>
<comment type="similarity">
    <text evidence="1">Belongs to the 'phage' integrase family.</text>
</comment>
<dbReference type="SUPFAM" id="SSF56349">
    <property type="entry name" value="DNA breaking-rejoining enzymes"/>
    <property type="match status" value="1"/>
</dbReference>
<feature type="domain" description="Tyr recombinase" evidence="4">
    <location>
        <begin position="212"/>
        <end position="405"/>
    </location>
</feature>
<dbReference type="Pfam" id="PF13102">
    <property type="entry name" value="Phage_int_SAM_5"/>
    <property type="match status" value="1"/>
</dbReference>
<dbReference type="EMBL" id="JAASQL010000001">
    <property type="protein sequence ID" value="NIJ44440.1"/>
    <property type="molecule type" value="Genomic_DNA"/>
</dbReference>
<reference evidence="5 6" key="1">
    <citation type="submission" date="2020-03" db="EMBL/GenBank/DDBJ databases">
        <title>Genomic Encyclopedia of Type Strains, Phase IV (KMG-IV): sequencing the most valuable type-strain genomes for metagenomic binning, comparative biology and taxonomic classification.</title>
        <authorList>
            <person name="Goeker M."/>
        </authorList>
    </citation>
    <scope>NUCLEOTIDE SEQUENCE [LARGE SCALE GENOMIC DNA]</scope>
    <source>
        <strain evidence="5 6">DSM 101599</strain>
    </source>
</reference>
<dbReference type="InterPro" id="IPR011010">
    <property type="entry name" value="DNA_brk_join_enz"/>
</dbReference>
<dbReference type="InterPro" id="IPR013762">
    <property type="entry name" value="Integrase-like_cat_sf"/>
</dbReference>
<evidence type="ECO:0000256" key="1">
    <source>
        <dbReference type="ARBA" id="ARBA00008857"/>
    </source>
</evidence>
<keyword evidence="3" id="KW-0233">DNA recombination</keyword>
<dbReference type="InterPro" id="IPR050090">
    <property type="entry name" value="Tyrosine_recombinase_XerCD"/>
</dbReference>
<evidence type="ECO:0000256" key="3">
    <source>
        <dbReference type="ARBA" id="ARBA00023172"/>
    </source>
</evidence>
<dbReference type="Pfam" id="PF00589">
    <property type="entry name" value="Phage_integrase"/>
    <property type="match status" value="1"/>
</dbReference>
<dbReference type="PROSITE" id="PS51898">
    <property type="entry name" value="TYR_RECOMBINASE"/>
    <property type="match status" value="1"/>
</dbReference>
<proteinExistence type="inferred from homology"/>
<dbReference type="Proteomes" id="UP000745859">
    <property type="component" value="Unassembled WGS sequence"/>
</dbReference>
<evidence type="ECO:0000313" key="5">
    <source>
        <dbReference type="EMBL" id="NIJ44440.1"/>
    </source>
</evidence>
<accession>A0ABX0U9H9</accession>
<dbReference type="RefSeq" id="WP_167184414.1">
    <property type="nucleotide sequence ID" value="NZ_JAASQL010000001.1"/>
</dbReference>
<name>A0ABX0U9H9_9FLAO</name>
<dbReference type="InterPro" id="IPR035386">
    <property type="entry name" value="Arm-DNA-bind_5"/>
</dbReference>
<keyword evidence="6" id="KW-1185">Reference proteome</keyword>
<evidence type="ECO:0000313" key="6">
    <source>
        <dbReference type="Proteomes" id="UP000745859"/>
    </source>
</evidence>
<protein>
    <submittedName>
        <fullName evidence="5">Integrase</fullName>
    </submittedName>
</protein>
<dbReference type="InterPro" id="IPR002104">
    <property type="entry name" value="Integrase_catalytic"/>
</dbReference>
<dbReference type="PANTHER" id="PTHR30349">
    <property type="entry name" value="PHAGE INTEGRASE-RELATED"/>
    <property type="match status" value="1"/>
</dbReference>
<dbReference type="Pfam" id="PF17293">
    <property type="entry name" value="Arm-DNA-bind_5"/>
    <property type="match status" value="1"/>
</dbReference>